<dbReference type="RefSeq" id="WP_022064338.1">
    <property type="nucleotide sequence ID" value="NZ_JRGF01000004.1"/>
</dbReference>
<keyword evidence="3" id="KW-1003">Cell membrane</keyword>
<evidence type="ECO:0000256" key="7">
    <source>
        <dbReference type="RuleBase" id="RU003879"/>
    </source>
</evidence>
<reference evidence="9 10" key="1">
    <citation type="submission" date="2014-09" db="EMBL/GenBank/DDBJ databases">
        <title>Alistipes sp. 627, sp. nov., a novel member of the family Rikenellaceae isolated from human faeces.</title>
        <authorList>
            <person name="Shkoporov A.N."/>
            <person name="Chaplin A.V."/>
            <person name="Motuzova O.V."/>
            <person name="Kafarskaia L.I."/>
            <person name="Khokhlova E.V."/>
            <person name="Efimov B.A."/>
        </authorList>
    </citation>
    <scope>NUCLEOTIDE SEQUENCE [LARGE SCALE GENOMIC DNA]</scope>
    <source>
        <strain evidence="9 10">627</strain>
    </source>
</reference>
<keyword evidence="7" id="KW-0653">Protein transport</keyword>
<evidence type="ECO:0000256" key="4">
    <source>
        <dbReference type="ARBA" id="ARBA00022692"/>
    </source>
</evidence>
<comment type="caution">
    <text evidence="9">The sequence shown here is derived from an EMBL/GenBank/DDBJ whole genome shotgun (WGS) entry which is preliminary data.</text>
</comment>
<feature type="transmembrane region" description="Helical" evidence="8">
    <location>
        <begin position="21"/>
        <end position="41"/>
    </location>
</feature>
<dbReference type="EMBL" id="JRGF01000004">
    <property type="protein sequence ID" value="KHE42427.1"/>
    <property type="molecule type" value="Genomic_DNA"/>
</dbReference>
<protein>
    <submittedName>
        <fullName evidence="9">Biopolymer transporter ExbD</fullName>
    </submittedName>
</protein>
<dbReference type="Pfam" id="PF02472">
    <property type="entry name" value="ExbD"/>
    <property type="match status" value="1"/>
</dbReference>
<evidence type="ECO:0000256" key="8">
    <source>
        <dbReference type="SAM" id="Phobius"/>
    </source>
</evidence>
<proteinExistence type="inferred from homology"/>
<evidence type="ECO:0000256" key="3">
    <source>
        <dbReference type="ARBA" id="ARBA00022475"/>
    </source>
</evidence>
<dbReference type="PANTHER" id="PTHR30558">
    <property type="entry name" value="EXBD MEMBRANE COMPONENT OF PMF-DRIVEN MACROMOLECULE IMPORT SYSTEM"/>
    <property type="match status" value="1"/>
</dbReference>
<organism evidence="9 10">
    <name type="scientific">Alistipes inops</name>
    <dbReference type="NCBI Taxonomy" id="1501391"/>
    <lineage>
        <taxon>Bacteria</taxon>
        <taxon>Pseudomonadati</taxon>
        <taxon>Bacteroidota</taxon>
        <taxon>Bacteroidia</taxon>
        <taxon>Bacteroidales</taxon>
        <taxon>Rikenellaceae</taxon>
        <taxon>Alistipes</taxon>
    </lineage>
</organism>
<comment type="subcellular location">
    <subcellularLocation>
        <location evidence="1">Cell membrane</location>
        <topology evidence="1">Single-pass membrane protein</topology>
    </subcellularLocation>
    <subcellularLocation>
        <location evidence="7">Cell membrane</location>
        <topology evidence="7">Single-pass type II membrane protein</topology>
    </subcellularLocation>
</comment>
<accession>A0ABR4YJJ3</accession>
<evidence type="ECO:0000256" key="6">
    <source>
        <dbReference type="ARBA" id="ARBA00023136"/>
    </source>
</evidence>
<keyword evidence="4 7" id="KW-0812">Transmembrane</keyword>
<keyword evidence="7" id="KW-0813">Transport</keyword>
<keyword evidence="10" id="KW-1185">Reference proteome</keyword>
<keyword evidence="6 8" id="KW-0472">Membrane</keyword>
<dbReference type="InterPro" id="IPR003400">
    <property type="entry name" value="ExbD"/>
</dbReference>
<evidence type="ECO:0000256" key="5">
    <source>
        <dbReference type="ARBA" id="ARBA00022989"/>
    </source>
</evidence>
<gene>
    <name evidence="9" type="ORF">LG35_04140</name>
</gene>
<evidence type="ECO:0000256" key="2">
    <source>
        <dbReference type="ARBA" id="ARBA00005811"/>
    </source>
</evidence>
<evidence type="ECO:0000313" key="9">
    <source>
        <dbReference type="EMBL" id="KHE42427.1"/>
    </source>
</evidence>
<dbReference type="PANTHER" id="PTHR30558:SF7">
    <property type="entry name" value="TOL-PAL SYSTEM PROTEIN TOLR"/>
    <property type="match status" value="1"/>
</dbReference>
<dbReference type="Gene3D" id="3.30.420.270">
    <property type="match status" value="1"/>
</dbReference>
<comment type="similarity">
    <text evidence="2 7">Belongs to the ExbD/TolR family.</text>
</comment>
<evidence type="ECO:0000256" key="1">
    <source>
        <dbReference type="ARBA" id="ARBA00004162"/>
    </source>
</evidence>
<evidence type="ECO:0000313" key="10">
    <source>
        <dbReference type="Proteomes" id="UP000030889"/>
    </source>
</evidence>
<keyword evidence="5 8" id="KW-1133">Transmembrane helix</keyword>
<sequence length="130" mass="14413">MAIRRGSKVNSAFSSASMTDLMFLLLVFMLIATTLINPNALKLTLPTSNNQIKEKPYTTVSITSDLQYYVETVPVRFDDLETILRGKLEGAEQPTLSLHADKSVPIDNVVKVMNIAKDNKWTLILATSPN</sequence>
<dbReference type="Proteomes" id="UP000030889">
    <property type="component" value="Unassembled WGS sequence"/>
</dbReference>
<name>A0ABR4YJJ3_9BACT</name>